<name>A0A8I1M8H4_9PROT</name>
<feature type="transmembrane region" description="Helical" evidence="1">
    <location>
        <begin position="137"/>
        <end position="155"/>
    </location>
</feature>
<evidence type="ECO:0000313" key="2">
    <source>
        <dbReference type="EMBL" id="MBN8197323.1"/>
    </source>
</evidence>
<protein>
    <submittedName>
        <fullName evidence="2">Uncharacterized protein</fullName>
    </submittedName>
</protein>
<feature type="transmembrane region" description="Helical" evidence="1">
    <location>
        <begin position="395"/>
        <end position="424"/>
    </location>
</feature>
<feature type="transmembrane region" description="Helical" evidence="1">
    <location>
        <begin position="78"/>
        <end position="99"/>
    </location>
</feature>
<feature type="transmembrane region" description="Helical" evidence="1">
    <location>
        <begin position="111"/>
        <end position="130"/>
    </location>
</feature>
<dbReference type="RefSeq" id="WP_206927618.1">
    <property type="nucleotide sequence ID" value="NZ_JAEKJW010000002.1"/>
</dbReference>
<feature type="transmembrane region" description="Helical" evidence="1">
    <location>
        <begin position="52"/>
        <end position="71"/>
    </location>
</feature>
<dbReference type="Proteomes" id="UP000664405">
    <property type="component" value="Unassembled WGS sequence"/>
</dbReference>
<feature type="transmembrane region" description="Helical" evidence="1">
    <location>
        <begin position="167"/>
        <end position="186"/>
    </location>
</feature>
<accession>A0A8I1M8H4</accession>
<feature type="transmembrane region" description="Helical" evidence="1">
    <location>
        <begin position="20"/>
        <end position="40"/>
    </location>
</feature>
<comment type="caution">
    <text evidence="2">The sequence shown here is derived from an EMBL/GenBank/DDBJ whole genome shotgun (WGS) entry which is preliminary data.</text>
</comment>
<evidence type="ECO:0000256" key="1">
    <source>
        <dbReference type="SAM" id="Phobius"/>
    </source>
</evidence>
<keyword evidence="1" id="KW-0812">Transmembrane</keyword>
<feature type="transmembrane region" description="Helical" evidence="1">
    <location>
        <begin position="252"/>
        <end position="273"/>
    </location>
</feature>
<dbReference type="EMBL" id="JAEKJW010000002">
    <property type="protein sequence ID" value="MBN8197323.1"/>
    <property type="molecule type" value="Genomic_DNA"/>
</dbReference>
<reference evidence="2" key="1">
    <citation type="submission" date="2020-12" db="EMBL/GenBank/DDBJ databases">
        <title>Oil enriched cultivation method for isolating marine PHA-producing bacteria.</title>
        <authorList>
            <person name="Zheng W."/>
            <person name="Yu S."/>
            <person name="Huang Y."/>
        </authorList>
    </citation>
    <scope>NUCLEOTIDE SEQUENCE</scope>
    <source>
        <strain evidence="2">SY-2-3</strain>
    </source>
</reference>
<organism evidence="2 3">
    <name type="scientific">Thalassospira povalilytica</name>
    <dbReference type="NCBI Taxonomy" id="732237"/>
    <lineage>
        <taxon>Bacteria</taxon>
        <taxon>Pseudomonadati</taxon>
        <taxon>Pseudomonadota</taxon>
        <taxon>Alphaproteobacteria</taxon>
        <taxon>Rhodospirillales</taxon>
        <taxon>Thalassospiraceae</taxon>
        <taxon>Thalassospira</taxon>
    </lineage>
</organism>
<proteinExistence type="predicted"/>
<feature type="transmembrane region" description="Helical" evidence="1">
    <location>
        <begin position="198"/>
        <end position="215"/>
    </location>
</feature>
<keyword evidence="1" id="KW-0472">Membrane</keyword>
<feature type="transmembrane region" description="Helical" evidence="1">
    <location>
        <begin position="363"/>
        <end position="383"/>
    </location>
</feature>
<evidence type="ECO:0000313" key="3">
    <source>
        <dbReference type="Proteomes" id="UP000664405"/>
    </source>
</evidence>
<gene>
    <name evidence="2" type="ORF">JF547_12715</name>
</gene>
<keyword evidence="1" id="KW-1133">Transmembrane helix</keyword>
<feature type="transmembrane region" description="Helical" evidence="1">
    <location>
        <begin position="444"/>
        <end position="466"/>
    </location>
</feature>
<sequence length="690" mass="76721">MTVQKLSVFLLRDPVRCATWLPAFILVAGTLSTLAALPFFRFGVWRDSEPTVITVFAIGAMSWSWVGYLFYRKEIKQIPHAIAACLFLALWCSLASIFSPFPLLSFLGSPQLGEGPALFLCWSGLSLLAWKTARNKLAMRSALIAGIFMVLYTSAASHVGEESSFELFGFTDFVGVFAVLLPILVHCLCQQYGLSTKIRIAIVIVGFSIAMLISLDANNKGAVLSLTFSFLVWAGSAMLFGKEWPVLQRRAVYLSIATTFALPLTVMAMLYFAGQTVDIYQQDSAPDLPTGLYSMISRGLMLNLSSHAFDDNGAMSYLFGNGFGHSLFYIQNYLSFSGQSFLYPNWDVFYRDFVHTHSIPYEVLLSGGIVALTLYISVFALWIHQAAPEHKAIVIATALGYLAVVSIWFEFSTVIPLLALVMGATLSKKKNNRPLMGFIKSQRIGLILSLTVIVALSSSAGWLYWLNKGLDRERFLDLPVEQLSIQIPDDGARGNISLQRAFLNGCRDLAGHDNTQNVSERKMEWCENLIRHVYNQVSTEPTSSLVLAYLVITADFSNLPADAPAPFQDLKNRLVQNWGNVAAQLINVAPLRIDTLIPYFSYLSDTDAVGISRHQGDQILDEFAQRYPSNPIVLWFDGQRKINSTSRQTVLEGLSDMIDAIQNYNLERYIALSDDILDKLHNARDKISGK</sequence>
<feature type="transmembrane region" description="Helical" evidence="1">
    <location>
        <begin position="221"/>
        <end position="240"/>
    </location>
</feature>
<dbReference type="AlphaFoldDB" id="A0A8I1M8H4"/>